<comment type="similarity">
    <text evidence="2">Belongs to the PC-esterase family. TBL subfamily.</text>
</comment>
<evidence type="ECO:0000256" key="2">
    <source>
        <dbReference type="ARBA" id="ARBA00007727"/>
    </source>
</evidence>
<dbReference type="Pfam" id="PF13839">
    <property type="entry name" value="PC-Esterase"/>
    <property type="match status" value="1"/>
</dbReference>
<sequence length="167" mass="19885">MGRESYVRKQPLNLLHNWRTSDHMHLLCQHPRTQYTCYTHSMIYCVVHRTTNAYNLLDGYDLFAGMWVYDNESSPLYKELDCPYISGEFACVQYGRMDSMYRQWRWQPQACNLPRFDARIILERLSGKRILFVGDSLNRNQFVSMVCMLQTIIPIGQRVCRKFPMSH</sequence>
<proteinExistence type="inferred from homology"/>
<gene>
    <name evidence="9" type="ORF">CTI12_AA585020</name>
</gene>
<dbReference type="AlphaFoldDB" id="A0A2U1KMN8"/>
<evidence type="ECO:0000259" key="7">
    <source>
        <dbReference type="Pfam" id="PF13839"/>
    </source>
</evidence>
<evidence type="ECO:0000256" key="3">
    <source>
        <dbReference type="ARBA" id="ARBA00022692"/>
    </source>
</evidence>
<dbReference type="InterPro" id="IPR029962">
    <property type="entry name" value="TBL"/>
</dbReference>
<name>A0A2U1KMN8_ARTAN</name>
<evidence type="ECO:0000256" key="4">
    <source>
        <dbReference type="ARBA" id="ARBA00022968"/>
    </source>
</evidence>
<reference evidence="9 10" key="1">
    <citation type="journal article" date="2018" name="Mol. Plant">
        <title>The genome of Artemisia annua provides insight into the evolution of Asteraceae family and artemisinin biosynthesis.</title>
        <authorList>
            <person name="Shen Q."/>
            <person name="Zhang L."/>
            <person name="Liao Z."/>
            <person name="Wang S."/>
            <person name="Yan T."/>
            <person name="Shi P."/>
            <person name="Liu M."/>
            <person name="Fu X."/>
            <person name="Pan Q."/>
            <person name="Wang Y."/>
            <person name="Lv Z."/>
            <person name="Lu X."/>
            <person name="Zhang F."/>
            <person name="Jiang W."/>
            <person name="Ma Y."/>
            <person name="Chen M."/>
            <person name="Hao X."/>
            <person name="Li L."/>
            <person name="Tang Y."/>
            <person name="Lv G."/>
            <person name="Zhou Y."/>
            <person name="Sun X."/>
            <person name="Brodelius P.E."/>
            <person name="Rose J.K.C."/>
            <person name="Tang K."/>
        </authorList>
    </citation>
    <scope>NUCLEOTIDE SEQUENCE [LARGE SCALE GENOMIC DNA]</scope>
    <source>
        <strain evidence="10">cv. Huhao1</strain>
        <tissue evidence="9">Leaf</tissue>
    </source>
</reference>
<protein>
    <submittedName>
        <fullName evidence="9">PC-Esterase</fullName>
    </submittedName>
</protein>
<feature type="domain" description="Trichome birefringence-like C-terminal" evidence="7">
    <location>
        <begin position="113"/>
        <end position="158"/>
    </location>
</feature>
<dbReference type="Proteomes" id="UP000245207">
    <property type="component" value="Unassembled WGS sequence"/>
</dbReference>
<evidence type="ECO:0000256" key="6">
    <source>
        <dbReference type="ARBA" id="ARBA00023136"/>
    </source>
</evidence>
<feature type="domain" description="Trichome birefringence-like N-terminal" evidence="8">
    <location>
        <begin position="61"/>
        <end position="112"/>
    </location>
</feature>
<keyword evidence="4" id="KW-0735">Signal-anchor</keyword>
<accession>A0A2U1KMN8</accession>
<keyword evidence="5" id="KW-1133">Transmembrane helix</keyword>
<evidence type="ECO:0000313" key="9">
    <source>
        <dbReference type="EMBL" id="PWA38044.1"/>
    </source>
</evidence>
<evidence type="ECO:0000313" key="10">
    <source>
        <dbReference type="Proteomes" id="UP000245207"/>
    </source>
</evidence>
<dbReference type="PANTHER" id="PTHR32285:SF303">
    <property type="entry name" value="PMR5 DOMAIN, PC-ESTERASE, PROTEIN TRICHOME BIREFRINGENCE-LIKE 34"/>
    <property type="match status" value="1"/>
</dbReference>
<comment type="subcellular location">
    <subcellularLocation>
        <location evidence="1">Membrane</location>
        <topology evidence="1">Single-pass membrane protein</topology>
    </subcellularLocation>
</comment>
<organism evidence="9 10">
    <name type="scientific">Artemisia annua</name>
    <name type="common">Sweet wormwood</name>
    <dbReference type="NCBI Taxonomy" id="35608"/>
    <lineage>
        <taxon>Eukaryota</taxon>
        <taxon>Viridiplantae</taxon>
        <taxon>Streptophyta</taxon>
        <taxon>Embryophyta</taxon>
        <taxon>Tracheophyta</taxon>
        <taxon>Spermatophyta</taxon>
        <taxon>Magnoliopsida</taxon>
        <taxon>eudicotyledons</taxon>
        <taxon>Gunneridae</taxon>
        <taxon>Pentapetalae</taxon>
        <taxon>asterids</taxon>
        <taxon>campanulids</taxon>
        <taxon>Asterales</taxon>
        <taxon>Asteraceae</taxon>
        <taxon>Asteroideae</taxon>
        <taxon>Anthemideae</taxon>
        <taxon>Artemisiinae</taxon>
        <taxon>Artemisia</taxon>
    </lineage>
</organism>
<dbReference type="EMBL" id="PKPP01016064">
    <property type="protein sequence ID" value="PWA38044.1"/>
    <property type="molecule type" value="Genomic_DNA"/>
</dbReference>
<dbReference type="PANTHER" id="PTHR32285">
    <property type="entry name" value="PROTEIN TRICHOME BIREFRINGENCE-LIKE 9-RELATED"/>
    <property type="match status" value="1"/>
</dbReference>
<dbReference type="InterPro" id="IPR025846">
    <property type="entry name" value="TBL_N"/>
</dbReference>
<keyword evidence="3" id="KW-0812">Transmembrane</keyword>
<keyword evidence="6" id="KW-0472">Membrane</keyword>
<dbReference type="OrthoDB" id="1932925at2759"/>
<dbReference type="InterPro" id="IPR026057">
    <property type="entry name" value="TBL_C"/>
</dbReference>
<evidence type="ECO:0000256" key="1">
    <source>
        <dbReference type="ARBA" id="ARBA00004167"/>
    </source>
</evidence>
<dbReference type="Pfam" id="PF14416">
    <property type="entry name" value="PMR5N"/>
    <property type="match status" value="1"/>
</dbReference>
<comment type="caution">
    <text evidence="9">The sequence shown here is derived from an EMBL/GenBank/DDBJ whole genome shotgun (WGS) entry which is preliminary data.</text>
</comment>
<evidence type="ECO:0000256" key="5">
    <source>
        <dbReference type="ARBA" id="ARBA00022989"/>
    </source>
</evidence>
<evidence type="ECO:0000259" key="8">
    <source>
        <dbReference type="Pfam" id="PF14416"/>
    </source>
</evidence>
<dbReference type="GO" id="GO:0005794">
    <property type="term" value="C:Golgi apparatus"/>
    <property type="evidence" value="ECO:0007669"/>
    <property type="project" value="TreeGrafter"/>
</dbReference>
<dbReference type="STRING" id="35608.A0A2U1KMN8"/>
<dbReference type="GO" id="GO:0016413">
    <property type="term" value="F:O-acetyltransferase activity"/>
    <property type="evidence" value="ECO:0007669"/>
    <property type="project" value="InterPro"/>
</dbReference>
<dbReference type="GO" id="GO:0016020">
    <property type="term" value="C:membrane"/>
    <property type="evidence" value="ECO:0007669"/>
    <property type="project" value="UniProtKB-SubCell"/>
</dbReference>
<keyword evidence="10" id="KW-1185">Reference proteome</keyword>